<evidence type="ECO:0000256" key="3">
    <source>
        <dbReference type="ARBA" id="ARBA00022622"/>
    </source>
</evidence>
<feature type="signal peptide" evidence="8">
    <location>
        <begin position="1"/>
        <end position="26"/>
    </location>
</feature>
<dbReference type="GO" id="GO:0098552">
    <property type="term" value="C:side of membrane"/>
    <property type="evidence" value="ECO:0007669"/>
    <property type="project" value="UniProtKB-KW"/>
</dbReference>
<dbReference type="EMBL" id="KY404422">
    <property type="protein sequence ID" value="ARB50673.1"/>
    <property type="molecule type" value="Genomic_DNA"/>
</dbReference>
<evidence type="ECO:0000256" key="6">
    <source>
        <dbReference type="ARBA" id="ARBA00023288"/>
    </source>
</evidence>
<keyword evidence="5" id="KW-0325">Glycoprotein</keyword>
<dbReference type="GO" id="GO:0005886">
    <property type="term" value="C:plasma membrane"/>
    <property type="evidence" value="ECO:0007669"/>
    <property type="project" value="UniProtKB-SubCell"/>
</dbReference>
<evidence type="ECO:0000256" key="5">
    <source>
        <dbReference type="ARBA" id="ARBA00023180"/>
    </source>
</evidence>
<evidence type="ECO:0000256" key="4">
    <source>
        <dbReference type="ARBA" id="ARBA00023136"/>
    </source>
</evidence>
<evidence type="ECO:0000256" key="7">
    <source>
        <dbReference type="SAM" id="MobiDB-lite"/>
    </source>
</evidence>
<dbReference type="VEuPathDB" id="TriTrypDB:Tb927.11.17500"/>
<reference evidence="10" key="1">
    <citation type="submission" date="2016-12" db="EMBL/GenBank/DDBJ databases">
        <title>Extending the VSGnome of Trypanosoma brucei strain TREU927.</title>
        <authorList>
            <person name="Cross G.A."/>
        </authorList>
    </citation>
    <scope>NUCLEOTIDE SEQUENCE</scope>
    <source>
        <strain evidence="10">Tb927.99.576</strain>
    </source>
</reference>
<feature type="domain" description="Trypanosome variant surface glycoprotein A-type N-terminal" evidence="9">
    <location>
        <begin position="32"/>
        <end position="392"/>
    </location>
</feature>
<feature type="chain" id="PRO_5013182989" evidence="8">
    <location>
        <begin position="27"/>
        <end position="461"/>
    </location>
</feature>
<evidence type="ECO:0000256" key="2">
    <source>
        <dbReference type="ARBA" id="ARBA00022475"/>
    </source>
</evidence>
<evidence type="ECO:0000256" key="8">
    <source>
        <dbReference type="SAM" id="SignalP"/>
    </source>
</evidence>
<organism evidence="10">
    <name type="scientific">Trypanosoma brucei</name>
    <dbReference type="NCBI Taxonomy" id="5691"/>
    <lineage>
        <taxon>Eukaryota</taxon>
        <taxon>Discoba</taxon>
        <taxon>Euglenozoa</taxon>
        <taxon>Kinetoplastea</taxon>
        <taxon>Metakinetoplastina</taxon>
        <taxon>Trypanosomatida</taxon>
        <taxon>Trypanosomatidae</taxon>
        <taxon>Trypanosoma</taxon>
    </lineage>
</organism>
<sequence>MRRSLSQVPRVAAIALLFLCSTRTAAQIHEVGKELKHACHSEAHLESTSDALRSALKTHDAELAAGRKLQLQLLVASAASPSGKGAKYLAPIAAVSTAVAKATAAQNRGIEAVNRAIDAIGQLKGTQAMVYAVSGLTLKGKASAQARASDPPSTGIRLGYQQVGDNEDICRETTPAQRNADASETATSGKLTLSLYALADASTTTKNNGAFLCGHSGPITGKCSDATAGDLTYFMITAGPITTAERVKYQRKTDKSDDYTAATAKSTGQLPPQKYVAARLKDVKTAELELTKLTFRAETLKDFTLTTTTEFRQAAAASVGMTLTAEQLSNPPEKLLNLIKTTFGTDQNTYDSKMWNTLADIPISKEAAGTQASTTLKELTTEEQLGKAAAYYLAKAAAAAAQANKNCGTKSDEKQQENSKTDKCKEETTERECKKDTDCEYKDGKCKLKEGVKVEEKKVEK</sequence>
<keyword evidence="8" id="KW-0732">Signal</keyword>
<dbReference type="InterPro" id="IPR001812">
    <property type="entry name" value="Trypano_VSG_A_N_dom"/>
</dbReference>
<name>A0A1V0FY71_9TRYP</name>
<dbReference type="Gene3D" id="1.10.470.10">
    <property type="entry name" value="Variant Surface Glycoprotein, subunit A, domain 2"/>
    <property type="match status" value="1"/>
</dbReference>
<proteinExistence type="predicted"/>
<evidence type="ECO:0000313" key="10">
    <source>
        <dbReference type="EMBL" id="ARB50673.1"/>
    </source>
</evidence>
<dbReference type="VEuPathDB" id="TriTrypDB:Tb1125.11.17500"/>
<keyword evidence="4" id="KW-0472">Membrane</keyword>
<evidence type="ECO:0000259" key="9">
    <source>
        <dbReference type="Pfam" id="PF00913"/>
    </source>
</evidence>
<keyword evidence="3" id="KW-0336">GPI-anchor</keyword>
<keyword evidence="2" id="KW-1003">Cell membrane</keyword>
<dbReference type="GO" id="GO:0042783">
    <property type="term" value="P:symbiont-mediated evasion of host immune response"/>
    <property type="evidence" value="ECO:0007669"/>
    <property type="project" value="InterPro"/>
</dbReference>
<comment type="subcellular location">
    <subcellularLocation>
        <location evidence="1">Cell membrane</location>
        <topology evidence="1">Lipid-anchor</topology>
        <topology evidence="1">GPI-anchor</topology>
    </subcellularLocation>
</comment>
<protein>
    <submittedName>
        <fullName evidence="10">Variant surface glycoprotein</fullName>
    </submittedName>
</protein>
<dbReference type="AlphaFoldDB" id="A0A1V0FY71"/>
<evidence type="ECO:0000256" key="1">
    <source>
        <dbReference type="ARBA" id="ARBA00004609"/>
    </source>
</evidence>
<dbReference type="SUPFAM" id="SSF58087">
    <property type="entry name" value="Variant surface glycoprotein (N-terminal domain)"/>
    <property type="match status" value="1"/>
</dbReference>
<feature type="region of interest" description="Disordered" evidence="7">
    <location>
        <begin position="407"/>
        <end position="430"/>
    </location>
</feature>
<accession>A0A1V0FY71</accession>
<dbReference type="VEuPathDB" id="TriTrypDB:Tb427_000589900"/>
<dbReference type="Pfam" id="PF00913">
    <property type="entry name" value="Trypan_glycop"/>
    <property type="match status" value="1"/>
</dbReference>
<keyword evidence="6" id="KW-0449">Lipoprotein</keyword>
<feature type="compositionally biased region" description="Basic and acidic residues" evidence="7">
    <location>
        <begin position="410"/>
        <end position="430"/>
    </location>
</feature>